<dbReference type="SUPFAM" id="SSF56925">
    <property type="entry name" value="OMPA-like"/>
    <property type="match status" value="1"/>
</dbReference>
<evidence type="ECO:0000313" key="3">
    <source>
        <dbReference type="Proteomes" id="UP000249177"/>
    </source>
</evidence>
<dbReference type="RefSeq" id="WP_111408427.1">
    <property type="nucleotide sequence ID" value="NZ_QKXH01000001.1"/>
</dbReference>
<organism evidence="2 3">
    <name type="scientific">Flavobacterium aquariorum</name>
    <dbReference type="NCBI Taxonomy" id="2217670"/>
    <lineage>
        <taxon>Bacteria</taxon>
        <taxon>Pseudomonadati</taxon>
        <taxon>Bacteroidota</taxon>
        <taxon>Flavobacteriia</taxon>
        <taxon>Flavobacteriales</taxon>
        <taxon>Flavobacteriaceae</taxon>
        <taxon>Flavobacterium</taxon>
    </lineage>
</organism>
<reference evidence="2 3" key="1">
    <citation type="submission" date="2018-06" db="EMBL/GenBank/DDBJ databases">
        <title>Flavobacterium sp IMCC34762, genome.</title>
        <authorList>
            <person name="Joung Y."/>
            <person name="Cho J."/>
            <person name="Song J."/>
        </authorList>
    </citation>
    <scope>NUCLEOTIDE SEQUENCE [LARGE SCALE GENOMIC DNA]</scope>
    <source>
        <strain evidence="2 3">IMCC34762</strain>
    </source>
</reference>
<dbReference type="Proteomes" id="UP000249177">
    <property type="component" value="Unassembled WGS sequence"/>
</dbReference>
<feature type="chain" id="PRO_5015905645" description="Outer membrane protein beta-barrel domain-containing protein" evidence="1">
    <location>
        <begin position="20"/>
        <end position="207"/>
    </location>
</feature>
<dbReference type="InterPro" id="IPR011250">
    <property type="entry name" value="OMP/PagP_B-barrel"/>
</dbReference>
<keyword evidence="1" id="KW-0732">Signal</keyword>
<name>A0A2W7UCX6_9FLAO</name>
<evidence type="ECO:0008006" key="4">
    <source>
        <dbReference type="Google" id="ProtNLM"/>
    </source>
</evidence>
<accession>A0A2W7UCX6</accession>
<proteinExistence type="predicted"/>
<keyword evidence="3" id="KW-1185">Reference proteome</keyword>
<dbReference type="EMBL" id="QKXH01000001">
    <property type="protein sequence ID" value="PZX95359.1"/>
    <property type="molecule type" value="Genomic_DNA"/>
</dbReference>
<protein>
    <recommendedName>
        <fullName evidence="4">Outer membrane protein beta-barrel domain-containing protein</fullName>
    </recommendedName>
</protein>
<sequence>MKNYSFLLITFLFSAGMMAQDRGSVVLDVYGSYVFSDRIEFDYGHATIGDGFEYGVGFEFFPQKSSSVELKYLRLDASMPAYSDLPGGGQINNNGSNNGAINYILLGGNHYFDHGGNAVPYLGGGIGVGILETPSSGSETNFAWEIKGGVKIKTPSVVSISLQASLQSMVIHTGSDTYWGYWGPVAVSTYTNSFQFGLGAIIGFNFK</sequence>
<evidence type="ECO:0000256" key="1">
    <source>
        <dbReference type="SAM" id="SignalP"/>
    </source>
</evidence>
<dbReference type="Gene3D" id="2.40.160.20">
    <property type="match status" value="1"/>
</dbReference>
<dbReference type="AlphaFoldDB" id="A0A2W7UCX6"/>
<evidence type="ECO:0000313" key="2">
    <source>
        <dbReference type="EMBL" id="PZX95359.1"/>
    </source>
</evidence>
<comment type="caution">
    <text evidence="2">The sequence shown here is derived from an EMBL/GenBank/DDBJ whole genome shotgun (WGS) entry which is preliminary data.</text>
</comment>
<dbReference type="OrthoDB" id="838103at2"/>
<gene>
    <name evidence="2" type="ORF">DOS84_02000</name>
</gene>
<feature type="signal peptide" evidence="1">
    <location>
        <begin position="1"/>
        <end position="19"/>
    </location>
</feature>